<accession>A0ABQ5R9G7</accession>
<dbReference type="Proteomes" id="UP001144280">
    <property type="component" value="Unassembled WGS sequence"/>
</dbReference>
<name>A0ABQ5R9G7_9ACTN</name>
<comment type="caution">
    <text evidence="1">The sequence shown here is derived from an EMBL/GenBank/DDBJ whole genome shotgun (WGS) entry which is preliminary data.</text>
</comment>
<organism evidence="1 2">
    <name type="scientific">Phytohabitans aurantiacus</name>
    <dbReference type="NCBI Taxonomy" id="3016789"/>
    <lineage>
        <taxon>Bacteria</taxon>
        <taxon>Bacillati</taxon>
        <taxon>Actinomycetota</taxon>
        <taxon>Actinomycetes</taxon>
        <taxon>Micromonosporales</taxon>
        <taxon>Micromonosporaceae</taxon>
    </lineage>
</organism>
<sequence>MRELAGLLRAATGEDEGWAAAITAASRLEDDLGLESGELAAWGEAVRARYGVDVVGHVAGLDLDQIITLTVGDVAALVSR</sequence>
<evidence type="ECO:0000313" key="1">
    <source>
        <dbReference type="EMBL" id="GLI03404.1"/>
    </source>
</evidence>
<keyword evidence="2" id="KW-1185">Reference proteome</keyword>
<proteinExistence type="predicted"/>
<dbReference type="EMBL" id="BSDI01000084">
    <property type="protein sequence ID" value="GLI03404.1"/>
    <property type="molecule type" value="Genomic_DNA"/>
</dbReference>
<evidence type="ECO:0000313" key="2">
    <source>
        <dbReference type="Proteomes" id="UP001144280"/>
    </source>
</evidence>
<protein>
    <recommendedName>
        <fullName evidence="3">Carrier domain-containing protein</fullName>
    </recommendedName>
</protein>
<evidence type="ECO:0008006" key="3">
    <source>
        <dbReference type="Google" id="ProtNLM"/>
    </source>
</evidence>
<gene>
    <name evidence="1" type="ORF">Pa4123_86820</name>
</gene>
<reference evidence="1" key="1">
    <citation type="submission" date="2022-12" db="EMBL/GenBank/DDBJ databases">
        <title>New Phytohabitans aurantiacus sp. RD004123 nov., an actinomycete isolated from soil.</title>
        <authorList>
            <person name="Triningsih D.W."/>
            <person name="Harunari E."/>
            <person name="Igarashi Y."/>
        </authorList>
    </citation>
    <scope>NUCLEOTIDE SEQUENCE</scope>
    <source>
        <strain evidence="1">RD004123</strain>
    </source>
</reference>